<dbReference type="SUPFAM" id="SSF53850">
    <property type="entry name" value="Periplasmic binding protein-like II"/>
    <property type="match status" value="1"/>
</dbReference>
<evidence type="ECO:0000256" key="2">
    <source>
        <dbReference type="SAM" id="SignalP"/>
    </source>
</evidence>
<proteinExistence type="predicted"/>
<dbReference type="InterPro" id="IPR050490">
    <property type="entry name" value="Bact_solute-bd_prot1"/>
</dbReference>
<accession>A0A5C4SY42</accession>
<dbReference type="AlphaFoldDB" id="A0A5C4SY42"/>
<gene>
    <name evidence="3" type="ORF">FE784_34990</name>
</gene>
<dbReference type="Pfam" id="PF01547">
    <property type="entry name" value="SBP_bac_1"/>
    <property type="match status" value="1"/>
</dbReference>
<dbReference type="Proteomes" id="UP000307943">
    <property type="component" value="Unassembled WGS sequence"/>
</dbReference>
<evidence type="ECO:0000256" key="1">
    <source>
        <dbReference type="SAM" id="MobiDB-lite"/>
    </source>
</evidence>
<dbReference type="PANTHER" id="PTHR43649">
    <property type="entry name" value="ARABINOSE-BINDING PROTEIN-RELATED"/>
    <property type="match status" value="1"/>
</dbReference>
<dbReference type="PANTHER" id="PTHR43649:SF12">
    <property type="entry name" value="DIACETYLCHITOBIOSE BINDING PROTEIN DASA"/>
    <property type="match status" value="1"/>
</dbReference>
<feature type="compositionally biased region" description="Polar residues" evidence="1">
    <location>
        <begin position="26"/>
        <end position="38"/>
    </location>
</feature>
<dbReference type="OrthoDB" id="9764112at2"/>
<comment type="caution">
    <text evidence="3">The sequence shown here is derived from an EMBL/GenBank/DDBJ whole genome shotgun (WGS) entry which is preliminary data.</text>
</comment>
<evidence type="ECO:0000313" key="4">
    <source>
        <dbReference type="Proteomes" id="UP000307943"/>
    </source>
</evidence>
<dbReference type="RefSeq" id="WP_139606889.1">
    <property type="nucleotide sequence ID" value="NZ_VDCQ01000078.1"/>
</dbReference>
<keyword evidence="4" id="KW-1185">Reference proteome</keyword>
<protein>
    <submittedName>
        <fullName evidence="3">Extracellular solute-binding protein</fullName>
    </submittedName>
</protein>
<feature type="region of interest" description="Disordered" evidence="1">
    <location>
        <begin position="26"/>
        <end position="45"/>
    </location>
</feature>
<name>A0A5C4SY42_9BACL</name>
<evidence type="ECO:0000313" key="3">
    <source>
        <dbReference type="EMBL" id="TNJ61009.1"/>
    </source>
</evidence>
<feature type="chain" id="PRO_5039586452" evidence="2">
    <location>
        <begin position="24"/>
        <end position="445"/>
    </location>
</feature>
<dbReference type="PROSITE" id="PS51257">
    <property type="entry name" value="PROKAR_LIPOPROTEIN"/>
    <property type="match status" value="1"/>
</dbReference>
<feature type="signal peptide" evidence="2">
    <location>
        <begin position="1"/>
        <end position="23"/>
    </location>
</feature>
<keyword evidence="2" id="KW-0732">Signal</keyword>
<reference evidence="3 4" key="1">
    <citation type="submission" date="2019-05" db="EMBL/GenBank/DDBJ databases">
        <title>We sequenced the genome of Paenibacillus hemerocallicola KCTC 33185 for further insight into its adaptation and study the phylogeny of Paenibacillus.</title>
        <authorList>
            <person name="Narsing Rao M.P."/>
        </authorList>
    </citation>
    <scope>NUCLEOTIDE SEQUENCE [LARGE SCALE GENOMIC DNA]</scope>
    <source>
        <strain evidence="3 4">KCTC 33185</strain>
    </source>
</reference>
<sequence length="445" mass="49461">MRKRGAMALILLPLAIMVLGACSQNNSSADDNGAQTPDSPTPMDKKEPVELVFYYPSANDWTADTFMDTFGEPIKKKFPHITPVFMQYGKGASLPELLAAGQRIDIYFGSPGATRTLEDYRIQYDIMPLIQKYKYDLNRLNPGLVSVARALAHSGMNSLPIYVPPSAIYYNKDIFDKFGVAYPKDDMTWDDLYEISKKLTRTDSGMHYLGLTAPVGTLNPLNSLSLPLVDPASEKANFQTDPWKSFITNISRNFLLPGYDNDLKALDVGLQRNFFFKEQRAAMWIALTNLHKQPEITNALSWDIAAIPTFKEAHGVGPQAYPTLFSITTLTPHADEAFQAIAYLTSDEFQMQQSRAGTMLPVLQNPAFLQAFSQDSPLYKGKNVKALVPAKYADSISFTAYNGYGTTGLLNAMIDYVLKQKDINSALREATEFTNQSIQTAKSGK</sequence>
<organism evidence="3 4">
    <name type="scientific">Paenibacillus hemerocallicola</name>
    <dbReference type="NCBI Taxonomy" id="1172614"/>
    <lineage>
        <taxon>Bacteria</taxon>
        <taxon>Bacillati</taxon>
        <taxon>Bacillota</taxon>
        <taxon>Bacilli</taxon>
        <taxon>Bacillales</taxon>
        <taxon>Paenibacillaceae</taxon>
        <taxon>Paenibacillus</taxon>
    </lineage>
</organism>
<dbReference type="InterPro" id="IPR006059">
    <property type="entry name" value="SBP"/>
</dbReference>
<dbReference type="EMBL" id="VDCQ01000078">
    <property type="protein sequence ID" value="TNJ61009.1"/>
    <property type="molecule type" value="Genomic_DNA"/>
</dbReference>
<dbReference type="Gene3D" id="3.40.190.10">
    <property type="entry name" value="Periplasmic binding protein-like II"/>
    <property type="match status" value="1"/>
</dbReference>